<comment type="subcellular location">
    <subcellularLocation>
        <location evidence="7">Golgi apparatus membrane</location>
        <topology evidence="7">Multi-pass membrane protein</topology>
    </subcellularLocation>
    <subcellularLocation>
        <location evidence="7">Cytoplasmic vesicle membrane</location>
        <topology evidence="7">Multi-pass membrane protein</topology>
    </subcellularLocation>
    <subcellularLocation>
        <location evidence="7">Endoplasmic reticulum membrane</location>
        <topology evidence="7">Multi-pass membrane protein</topology>
    </subcellularLocation>
</comment>
<dbReference type="PANTHER" id="PTHR11132">
    <property type="entry name" value="SOLUTE CARRIER FAMILY 35"/>
    <property type="match status" value="1"/>
</dbReference>
<dbReference type="Proteomes" id="UP001521116">
    <property type="component" value="Unassembled WGS sequence"/>
</dbReference>
<keyword evidence="4 7" id="KW-0812">Transmembrane</keyword>
<comment type="caution">
    <text evidence="8">The sequence shown here is derived from an EMBL/GenBank/DDBJ whole genome shotgun (WGS) entry which is preliminary data.</text>
</comment>
<keyword evidence="7" id="KW-0762">Sugar transport</keyword>
<feature type="transmembrane region" description="Helical" evidence="7">
    <location>
        <begin position="85"/>
        <end position="112"/>
    </location>
</feature>
<keyword evidence="6 7" id="KW-0472">Membrane</keyword>
<accession>A0ABR3T7J8</accession>
<feature type="transmembrane region" description="Helical" evidence="7">
    <location>
        <begin position="118"/>
        <end position="139"/>
    </location>
</feature>
<reference evidence="8 9" key="1">
    <citation type="submission" date="2024-02" db="EMBL/GenBank/DDBJ databases">
        <title>De novo assembly and annotation of 12 fungi associated with fruit tree decline syndrome in Ontario, Canada.</title>
        <authorList>
            <person name="Sulman M."/>
            <person name="Ellouze W."/>
            <person name="Ilyukhin E."/>
        </authorList>
    </citation>
    <scope>NUCLEOTIDE SEQUENCE [LARGE SCALE GENOMIC DNA]</scope>
    <source>
        <strain evidence="8 9">M1-105</strain>
    </source>
</reference>
<keyword evidence="7" id="KW-0968">Cytoplasmic vesicle</keyword>
<keyword evidence="7" id="KW-0813">Transport</keyword>
<evidence type="ECO:0000256" key="1">
    <source>
        <dbReference type="ARBA" id="ARBA00003420"/>
    </source>
</evidence>
<evidence type="ECO:0000256" key="6">
    <source>
        <dbReference type="ARBA" id="ARBA00023136"/>
    </source>
</evidence>
<name>A0ABR3T7J8_9PEZI</name>
<keyword evidence="7" id="KW-0333">Golgi apparatus</keyword>
<comment type="subunit">
    <text evidence="3 7">Homooligomer.</text>
</comment>
<evidence type="ECO:0000256" key="7">
    <source>
        <dbReference type="RuleBase" id="RU367097"/>
    </source>
</evidence>
<comment type="function">
    <text evidence="1 7">Involved in the import of GDP-mannose from the cytoplasm into the Golgi lumen.</text>
</comment>
<sequence>MHIVKFESTPRPLFVTPQNLKQLGIVSTIVTGATAVSFGEMDFNLNGFLMQVRGFVFEVIRLVMAQQIQSRPAGLPVLLCARLCYFHNVGILTMLANATIAFLLNVSVALLIGTTSAVVMTLCGVLKDILLVVASIAFFRDPVTLIQAEGYSVSLGGLVYYTLGVERFKEAGS</sequence>
<protein>
    <recommendedName>
        <fullName evidence="7">GDP-mannose transporter</fullName>
        <shortName evidence="7">GMT</shortName>
    </recommendedName>
</protein>
<evidence type="ECO:0000313" key="9">
    <source>
        <dbReference type="Proteomes" id="UP001521116"/>
    </source>
</evidence>
<keyword evidence="9" id="KW-1185">Reference proteome</keyword>
<keyword evidence="7" id="KW-0256">Endoplasmic reticulum</keyword>
<keyword evidence="5 7" id="KW-1133">Transmembrane helix</keyword>
<comment type="similarity">
    <text evidence="2 7">Belongs to the TPT transporter family. SLC35D subfamily.</text>
</comment>
<evidence type="ECO:0000256" key="4">
    <source>
        <dbReference type="ARBA" id="ARBA00022692"/>
    </source>
</evidence>
<organism evidence="8 9">
    <name type="scientific">Neofusicoccum ribis</name>
    <dbReference type="NCBI Taxonomy" id="45134"/>
    <lineage>
        <taxon>Eukaryota</taxon>
        <taxon>Fungi</taxon>
        <taxon>Dikarya</taxon>
        <taxon>Ascomycota</taxon>
        <taxon>Pezizomycotina</taxon>
        <taxon>Dothideomycetes</taxon>
        <taxon>Dothideomycetes incertae sedis</taxon>
        <taxon>Botryosphaeriales</taxon>
        <taxon>Botryosphaeriaceae</taxon>
        <taxon>Neofusicoccum</taxon>
    </lineage>
</organism>
<dbReference type="InterPro" id="IPR050186">
    <property type="entry name" value="TPT_transporter"/>
</dbReference>
<gene>
    <name evidence="8" type="ORF">SLS56_001821</name>
</gene>
<evidence type="ECO:0000313" key="8">
    <source>
        <dbReference type="EMBL" id="KAL1635396.1"/>
    </source>
</evidence>
<evidence type="ECO:0000256" key="2">
    <source>
        <dbReference type="ARBA" id="ARBA00010425"/>
    </source>
</evidence>
<dbReference type="EMBL" id="JAJVDC020000011">
    <property type="protein sequence ID" value="KAL1635396.1"/>
    <property type="molecule type" value="Genomic_DNA"/>
</dbReference>
<evidence type="ECO:0000256" key="5">
    <source>
        <dbReference type="ARBA" id="ARBA00022989"/>
    </source>
</evidence>
<evidence type="ECO:0000256" key="3">
    <source>
        <dbReference type="ARBA" id="ARBA00011182"/>
    </source>
</evidence>
<proteinExistence type="inferred from homology"/>